<feature type="non-terminal residue" evidence="5">
    <location>
        <position position="222"/>
    </location>
</feature>
<keyword evidence="2" id="KW-0201">Cytochrome c-type biogenesis</keyword>
<keyword evidence="3" id="KW-0472">Membrane</keyword>
<reference evidence="5" key="1">
    <citation type="submission" date="2018-05" db="EMBL/GenBank/DDBJ databases">
        <authorList>
            <person name="Lanie J.A."/>
            <person name="Ng W.-L."/>
            <person name="Kazmierczak K.M."/>
            <person name="Andrzejewski T.M."/>
            <person name="Davidsen T.M."/>
            <person name="Wayne K.J."/>
            <person name="Tettelin H."/>
            <person name="Glass J.I."/>
            <person name="Rusch D."/>
            <person name="Podicherti R."/>
            <person name="Tsui H.-C.T."/>
            <person name="Winkler M.E."/>
        </authorList>
    </citation>
    <scope>NUCLEOTIDE SEQUENCE</scope>
</reference>
<dbReference type="SUPFAM" id="SSF48452">
    <property type="entry name" value="TPR-like"/>
    <property type="match status" value="1"/>
</dbReference>
<sequence>MGFWITGTVLTALALAALLVPMYRHRASAPTTISITVLLISLPMAVVLIYRLVGDYSAATDPRASSDIASTNPQNILAIREMVASLAARLKESPDDLEGWMMLGRSYMSLEQFAEAREAYQRAYLMTGGQNLTATLDYAEAMVLADSSTLSGEAGVLIETTLKVAPQDPKALWYGGLSAVERGEMALAAERWNRLLTLDLPEMARQVVQQQLISLGGPMATK</sequence>
<feature type="transmembrane region" description="Helical" evidence="3">
    <location>
        <begin position="32"/>
        <end position="53"/>
    </location>
</feature>
<keyword evidence="3" id="KW-0812">Transmembrane</keyword>
<name>A0A382P151_9ZZZZ</name>
<dbReference type="Gene3D" id="1.25.40.10">
    <property type="entry name" value="Tetratricopeptide repeat domain"/>
    <property type="match status" value="1"/>
</dbReference>
<protein>
    <recommendedName>
        <fullName evidence="4">Cytochrome c-type biogenesis protein H TPR domain-containing protein</fullName>
    </recommendedName>
</protein>
<proteinExistence type="predicted"/>
<keyword evidence="1" id="KW-0677">Repeat</keyword>
<dbReference type="InterPro" id="IPR051263">
    <property type="entry name" value="C-type_cytochrome_biogenesis"/>
</dbReference>
<dbReference type="AlphaFoldDB" id="A0A382P151"/>
<accession>A0A382P151</accession>
<dbReference type="InterPro" id="IPR056413">
    <property type="entry name" value="TPR_CcmH_CycH"/>
</dbReference>
<dbReference type="EMBL" id="UINC01103357">
    <property type="protein sequence ID" value="SVC65672.1"/>
    <property type="molecule type" value="Genomic_DNA"/>
</dbReference>
<keyword evidence="3" id="KW-1133">Transmembrane helix</keyword>
<dbReference type="PROSITE" id="PS50005">
    <property type="entry name" value="TPR"/>
    <property type="match status" value="1"/>
</dbReference>
<dbReference type="GO" id="GO:0017004">
    <property type="term" value="P:cytochrome complex assembly"/>
    <property type="evidence" value="ECO:0007669"/>
    <property type="project" value="UniProtKB-KW"/>
</dbReference>
<dbReference type="Pfam" id="PF23914">
    <property type="entry name" value="TPR_CcmH_CycH"/>
    <property type="match status" value="1"/>
</dbReference>
<dbReference type="PANTHER" id="PTHR47870:SF1">
    <property type="entry name" value="CYTOCHROME C-TYPE BIOGENESIS PROTEIN CCMH"/>
    <property type="match status" value="1"/>
</dbReference>
<gene>
    <name evidence="5" type="ORF">METZ01_LOCUS318526</name>
</gene>
<dbReference type="GO" id="GO:0005886">
    <property type="term" value="C:plasma membrane"/>
    <property type="evidence" value="ECO:0007669"/>
    <property type="project" value="TreeGrafter"/>
</dbReference>
<evidence type="ECO:0000313" key="5">
    <source>
        <dbReference type="EMBL" id="SVC65672.1"/>
    </source>
</evidence>
<organism evidence="5">
    <name type="scientific">marine metagenome</name>
    <dbReference type="NCBI Taxonomy" id="408172"/>
    <lineage>
        <taxon>unclassified sequences</taxon>
        <taxon>metagenomes</taxon>
        <taxon>ecological metagenomes</taxon>
    </lineage>
</organism>
<evidence type="ECO:0000256" key="2">
    <source>
        <dbReference type="ARBA" id="ARBA00022748"/>
    </source>
</evidence>
<dbReference type="InterPro" id="IPR019734">
    <property type="entry name" value="TPR_rpt"/>
</dbReference>
<evidence type="ECO:0000259" key="4">
    <source>
        <dbReference type="Pfam" id="PF23914"/>
    </source>
</evidence>
<evidence type="ECO:0000256" key="1">
    <source>
        <dbReference type="ARBA" id="ARBA00022737"/>
    </source>
</evidence>
<evidence type="ECO:0000256" key="3">
    <source>
        <dbReference type="SAM" id="Phobius"/>
    </source>
</evidence>
<dbReference type="InterPro" id="IPR011990">
    <property type="entry name" value="TPR-like_helical_dom_sf"/>
</dbReference>
<dbReference type="PANTHER" id="PTHR47870">
    <property type="entry name" value="CYTOCHROME C-TYPE BIOGENESIS PROTEIN CCMH"/>
    <property type="match status" value="1"/>
</dbReference>
<feature type="domain" description="Cytochrome c-type biogenesis protein H TPR" evidence="4">
    <location>
        <begin position="78"/>
        <end position="198"/>
    </location>
</feature>